<dbReference type="GO" id="GO:0003723">
    <property type="term" value="F:RNA binding"/>
    <property type="evidence" value="ECO:0007669"/>
    <property type="project" value="UniProtKB-KW"/>
</dbReference>
<dbReference type="InterPro" id="IPR036442">
    <property type="entry name" value="ProQ/FinO_sf"/>
</dbReference>
<keyword evidence="1" id="KW-0694">RNA-binding</keyword>
<evidence type="ECO:0000259" key="3">
    <source>
        <dbReference type="Pfam" id="PF04352"/>
    </source>
</evidence>
<feature type="compositionally biased region" description="Basic residues" evidence="2">
    <location>
        <begin position="65"/>
        <end position="77"/>
    </location>
</feature>
<accession>A0A1Y1QGQ0</accession>
<evidence type="ECO:0000313" key="4">
    <source>
        <dbReference type="EMBL" id="OQX04848.1"/>
    </source>
</evidence>
<dbReference type="AlphaFoldDB" id="A0A1Y1QGQ0"/>
<organism evidence="4 5">
    <name type="scientific">Thiothrix lacustris</name>
    <dbReference type="NCBI Taxonomy" id="525917"/>
    <lineage>
        <taxon>Bacteria</taxon>
        <taxon>Pseudomonadati</taxon>
        <taxon>Pseudomonadota</taxon>
        <taxon>Gammaproteobacteria</taxon>
        <taxon>Thiotrichales</taxon>
        <taxon>Thiotrichaceae</taxon>
        <taxon>Thiothrix</taxon>
    </lineage>
</organism>
<dbReference type="EMBL" id="MTEJ01000317">
    <property type="protein sequence ID" value="OQX04848.1"/>
    <property type="molecule type" value="Genomic_DNA"/>
</dbReference>
<sequence length="187" mass="20699">MTDTPEKPRKTLVITRKPSPQATQATTPENASKAITRTGKRIITREQLPVSRASVGKPVYNKPGAKPKPKAKRKPRQPPRPPKTPPSDLRARELSDSLNNYTVWLDRMPLALGIEKQVFKHIADLHLSASKRVVNKLLHYHTHNRAYLLAVGRGGMRFNLDGTEAGAITQGERDHAGRVLAAMPQTG</sequence>
<dbReference type="InterPro" id="IPR016103">
    <property type="entry name" value="ProQ/FinO"/>
</dbReference>
<dbReference type="Pfam" id="PF04352">
    <property type="entry name" value="ProQ"/>
    <property type="match status" value="1"/>
</dbReference>
<name>A0A1Y1QGQ0_9GAMM</name>
<evidence type="ECO:0000256" key="1">
    <source>
        <dbReference type="ARBA" id="ARBA00022884"/>
    </source>
</evidence>
<gene>
    <name evidence="4" type="ORF">BWK73_35135</name>
</gene>
<evidence type="ECO:0000313" key="5">
    <source>
        <dbReference type="Proteomes" id="UP000192491"/>
    </source>
</evidence>
<protein>
    <recommendedName>
        <fullName evidence="3">ProQ/FinO domain-containing protein</fullName>
    </recommendedName>
</protein>
<comment type="caution">
    <text evidence="4">The sequence shown here is derived from an EMBL/GenBank/DDBJ whole genome shotgun (WGS) entry which is preliminary data.</text>
</comment>
<feature type="compositionally biased region" description="Polar residues" evidence="2">
    <location>
        <begin position="18"/>
        <end position="35"/>
    </location>
</feature>
<proteinExistence type="predicted"/>
<dbReference type="Proteomes" id="UP000192491">
    <property type="component" value="Unassembled WGS sequence"/>
</dbReference>
<feature type="region of interest" description="Disordered" evidence="2">
    <location>
        <begin position="1"/>
        <end position="93"/>
    </location>
</feature>
<dbReference type="Gene3D" id="1.10.1710.10">
    <property type="entry name" value="ProQ/FinO domain"/>
    <property type="match status" value="1"/>
</dbReference>
<feature type="domain" description="ProQ/FinO" evidence="3">
    <location>
        <begin position="108"/>
        <end position="183"/>
    </location>
</feature>
<dbReference type="SUPFAM" id="SSF48657">
    <property type="entry name" value="FinO-like"/>
    <property type="match status" value="1"/>
</dbReference>
<reference evidence="4 5" key="1">
    <citation type="submission" date="2017-01" db="EMBL/GenBank/DDBJ databases">
        <title>Novel large sulfur bacteria in the metagenomes of groundwater-fed chemosynthetic microbial mats in the Lake Huron basin.</title>
        <authorList>
            <person name="Sharrar A.M."/>
            <person name="Flood B.E."/>
            <person name="Bailey J.V."/>
            <person name="Jones D.S."/>
            <person name="Biddanda B."/>
            <person name="Ruberg S.A."/>
            <person name="Marcus D.N."/>
            <person name="Dick G.J."/>
        </authorList>
    </citation>
    <scope>NUCLEOTIDE SEQUENCE [LARGE SCALE GENOMIC DNA]</scope>
    <source>
        <strain evidence="4">A8</strain>
    </source>
</reference>
<evidence type="ECO:0000256" key="2">
    <source>
        <dbReference type="SAM" id="MobiDB-lite"/>
    </source>
</evidence>